<name>A0A3B4WR85_SERLL</name>
<evidence type="ECO:0000313" key="10">
    <source>
        <dbReference type="Proteomes" id="UP000261360"/>
    </source>
</evidence>
<evidence type="ECO:0000259" key="8">
    <source>
        <dbReference type="Pfam" id="PF07830"/>
    </source>
</evidence>
<keyword evidence="10" id="KW-1185">Reference proteome</keyword>
<dbReference type="GO" id="GO:0004722">
    <property type="term" value="F:protein serine/threonine phosphatase activity"/>
    <property type="evidence" value="ECO:0007669"/>
    <property type="project" value="UniProtKB-EC"/>
</dbReference>
<keyword evidence="3" id="KW-0479">Metal-binding</keyword>
<evidence type="ECO:0000256" key="2">
    <source>
        <dbReference type="ARBA" id="ARBA00006702"/>
    </source>
</evidence>
<dbReference type="GO" id="GO:0030145">
    <property type="term" value="F:manganese ion binding"/>
    <property type="evidence" value="ECO:0007669"/>
    <property type="project" value="InterPro"/>
</dbReference>
<organism evidence="9 10">
    <name type="scientific">Seriola lalandi dorsalis</name>
    <dbReference type="NCBI Taxonomy" id="1841481"/>
    <lineage>
        <taxon>Eukaryota</taxon>
        <taxon>Metazoa</taxon>
        <taxon>Chordata</taxon>
        <taxon>Craniata</taxon>
        <taxon>Vertebrata</taxon>
        <taxon>Euteleostomi</taxon>
        <taxon>Actinopterygii</taxon>
        <taxon>Neopterygii</taxon>
        <taxon>Teleostei</taxon>
        <taxon>Neoteleostei</taxon>
        <taxon>Acanthomorphata</taxon>
        <taxon>Carangaria</taxon>
        <taxon>Carangiformes</taxon>
        <taxon>Carangidae</taxon>
        <taxon>Seriola</taxon>
    </lineage>
</organism>
<dbReference type="SUPFAM" id="SSF81601">
    <property type="entry name" value="Protein serine/threonine phosphatase 2C, C-terminal domain"/>
    <property type="match status" value="1"/>
</dbReference>
<evidence type="ECO:0000256" key="6">
    <source>
        <dbReference type="ARBA" id="ARBA00023211"/>
    </source>
</evidence>
<keyword evidence="5" id="KW-0460">Magnesium</keyword>
<feature type="domain" description="Protein serine/threonine phosphatase 2C C-terminal" evidence="8">
    <location>
        <begin position="2"/>
        <end position="70"/>
    </location>
</feature>
<keyword evidence="4" id="KW-0378">Hydrolase</keyword>
<reference evidence="9" key="2">
    <citation type="submission" date="2025-09" db="UniProtKB">
        <authorList>
            <consortium name="Ensembl"/>
        </authorList>
    </citation>
    <scope>IDENTIFICATION</scope>
</reference>
<proteinExistence type="inferred from homology"/>
<dbReference type="InterPro" id="IPR036580">
    <property type="entry name" value="PP2C_C_sf"/>
</dbReference>
<protein>
    <recommendedName>
        <fullName evidence="8">Protein serine/threonine phosphatase 2C C-terminal domain-containing protein</fullName>
    </recommendedName>
</protein>
<dbReference type="GO" id="GO:0000287">
    <property type="term" value="F:magnesium ion binding"/>
    <property type="evidence" value="ECO:0007669"/>
    <property type="project" value="InterPro"/>
</dbReference>
<dbReference type="AlphaFoldDB" id="A0A3B4WR85"/>
<evidence type="ECO:0000313" key="9">
    <source>
        <dbReference type="Ensembl" id="ENSSLDP00000005222.1"/>
    </source>
</evidence>
<comment type="cofactor">
    <cofactor evidence="1">
        <name>Mn(2+)</name>
        <dbReference type="ChEBI" id="CHEBI:29035"/>
    </cofactor>
</comment>
<dbReference type="STRING" id="1841481.ENSSLDP00000005222"/>
<accession>A0A3B4WR85</accession>
<comment type="similarity">
    <text evidence="2">Belongs to the PP2C family.</text>
</comment>
<evidence type="ECO:0000256" key="7">
    <source>
        <dbReference type="ARBA" id="ARBA00048336"/>
    </source>
</evidence>
<dbReference type="Ensembl" id="ENSSLDT00000005389.1">
    <property type="protein sequence ID" value="ENSSLDP00000005222.1"/>
    <property type="gene ID" value="ENSSLDG00000004152.1"/>
</dbReference>
<dbReference type="Gene3D" id="1.10.10.430">
    <property type="entry name" value="Phosphatase 2C, C-terminal domain suprefamily"/>
    <property type="match status" value="1"/>
</dbReference>
<evidence type="ECO:0000256" key="5">
    <source>
        <dbReference type="ARBA" id="ARBA00022842"/>
    </source>
</evidence>
<dbReference type="InterPro" id="IPR012911">
    <property type="entry name" value="PP2C_C"/>
</dbReference>
<comment type="catalytic activity">
    <reaction evidence="7">
        <text>O-phospho-L-threonyl-[protein] + H2O = L-threonyl-[protein] + phosphate</text>
        <dbReference type="Rhea" id="RHEA:47004"/>
        <dbReference type="Rhea" id="RHEA-COMP:11060"/>
        <dbReference type="Rhea" id="RHEA-COMP:11605"/>
        <dbReference type="ChEBI" id="CHEBI:15377"/>
        <dbReference type="ChEBI" id="CHEBI:30013"/>
        <dbReference type="ChEBI" id="CHEBI:43474"/>
        <dbReference type="ChEBI" id="CHEBI:61977"/>
        <dbReference type="EC" id="3.1.3.16"/>
    </reaction>
</comment>
<dbReference type="GeneTree" id="ENSGT00940000164695"/>
<reference evidence="9" key="1">
    <citation type="submission" date="2025-08" db="UniProtKB">
        <authorList>
            <consortium name="Ensembl"/>
        </authorList>
    </citation>
    <scope>IDENTIFICATION</scope>
</reference>
<evidence type="ECO:0000256" key="4">
    <source>
        <dbReference type="ARBA" id="ARBA00022801"/>
    </source>
</evidence>
<evidence type="ECO:0000256" key="3">
    <source>
        <dbReference type="ARBA" id="ARBA00022723"/>
    </source>
</evidence>
<dbReference type="Proteomes" id="UP000261360">
    <property type="component" value="Unplaced"/>
</dbReference>
<keyword evidence="6" id="KW-0464">Manganese</keyword>
<dbReference type="Pfam" id="PF07830">
    <property type="entry name" value="PP2C_C"/>
    <property type="match status" value="1"/>
</dbReference>
<sequence>ISIIIVCFPGAPRVSQEALQQEAELEQQIDVKVEEIIQMMRTRDEDPDLLYVIKFLAAEEMPGLPPGGEIFFNVLPLFLSLQARLHHLCISETCYGS</sequence>
<evidence type="ECO:0000256" key="1">
    <source>
        <dbReference type="ARBA" id="ARBA00001936"/>
    </source>
</evidence>